<dbReference type="EMBL" id="PJQD01000001">
    <property type="protein sequence ID" value="POY76808.1"/>
    <property type="molecule type" value="Genomic_DNA"/>
</dbReference>
<keyword evidence="3" id="KW-1185">Reference proteome</keyword>
<organism evidence="2 3">
    <name type="scientific">Rhodotorula taiwanensis</name>
    <dbReference type="NCBI Taxonomy" id="741276"/>
    <lineage>
        <taxon>Eukaryota</taxon>
        <taxon>Fungi</taxon>
        <taxon>Dikarya</taxon>
        <taxon>Basidiomycota</taxon>
        <taxon>Pucciniomycotina</taxon>
        <taxon>Microbotryomycetes</taxon>
        <taxon>Sporidiobolales</taxon>
        <taxon>Sporidiobolaceae</taxon>
        <taxon>Rhodotorula</taxon>
    </lineage>
</organism>
<name>A0A2S5BJ81_9BASI</name>
<feature type="region of interest" description="Disordered" evidence="1">
    <location>
        <begin position="190"/>
        <end position="220"/>
    </location>
</feature>
<evidence type="ECO:0000256" key="1">
    <source>
        <dbReference type="SAM" id="MobiDB-lite"/>
    </source>
</evidence>
<comment type="caution">
    <text evidence="2">The sequence shown here is derived from an EMBL/GenBank/DDBJ whole genome shotgun (WGS) entry which is preliminary data.</text>
</comment>
<protein>
    <submittedName>
        <fullName evidence="2">Uncharacterized protein</fullName>
    </submittedName>
</protein>
<sequence length="220" mass="24624">MQAEMAPSYFTNYRIGHCPSDSGCPGYVRTNRSFVLPKATTSVADLEEMIERLKAGAILDPISKRPIYCPFLVYYAQVTHDLDGQDDVRLSMASFISPLPPRHPYRLIFEPFLARDRNQFSTGLTNILGSVMTDPRKSYDAATGSETIDRGMYSGFLAEAIRHAYTKERLPATQATARDLAIPPDVFWAPKGVEVENDGEEEGEDAAEDDDEEDEHDHSR</sequence>
<dbReference type="Proteomes" id="UP000237144">
    <property type="component" value="Unassembled WGS sequence"/>
</dbReference>
<evidence type="ECO:0000313" key="3">
    <source>
        <dbReference type="Proteomes" id="UP000237144"/>
    </source>
</evidence>
<gene>
    <name evidence="2" type="ORF">BMF94_0060</name>
</gene>
<evidence type="ECO:0000313" key="2">
    <source>
        <dbReference type="EMBL" id="POY76808.1"/>
    </source>
</evidence>
<accession>A0A2S5BJ81</accession>
<reference evidence="2 3" key="1">
    <citation type="journal article" date="2018" name="Front. Microbiol.">
        <title>Prospects for Fungal Bioremediation of Acidic Radioactive Waste Sites: Characterization and Genome Sequence of Rhodotorula taiwanensis MD1149.</title>
        <authorList>
            <person name="Tkavc R."/>
            <person name="Matrosova V.Y."/>
            <person name="Grichenko O.E."/>
            <person name="Gostincar C."/>
            <person name="Volpe R.P."/>
            <person name="Klimenkova P."/>
            <person name="Gaidamakova E.K."/>
            <person name="Zhou C.E."/>
            <person name="Stewart B.J."/>
            <person name="Lyman M.G."/>
            <person name="Malfatti S.A."/>
            <person name="Rubinfeld B."/>
            <person name="Courtot M."/>
            <person name="Singh J."/>
            <person name="Dalgard C.L."/>
            <person name="Hamilton T."/>
            <person name="Frey K.G."/>
            <person name="Gunde-Cimerman N."/>
            <person name="Dugan L."/>
            <person name="Daly M.J."/>
        </authorList>
    </citation>
    <scope>NUCLEOTIDE SEQUENCE [LARGE SCALE GENOMIC DNA]</scope>
    <source>
        <strain evidence="2 3">MD1149</strain>
    </source>
</reference>
<proteinExistence type="predicted"/>
<feature type="compositionally biased region" description="Acidic residues" evidence="1">
    <location>
        <begin position="195"/>
        <end position="220"/>
    </location>
</feature>
<dbReference type="AlphaFoldDB" id="A0A2S5BJ81"/>